<proteinExistence type="predicted"/>
<dbReference type="Proteomes" id="UP000028569">
    <property type="component" value="Chromosome"/>
</dbReference>
<dbReference type="SFLD" id="SFLDS00029">
    <property type="entry name" value="Radical_SAM"/>
    <property type="match status" value="1"/>
</dbReference>
<evidence type="ECO:0000256" key="3">
    <source>
        <dbReference type="ARBA" id="ARBA00023014"/>
    </source>
</evidence>
<sequence length="278" mass="31744">MKVEVNEVAVKSIITPSNLPDADYVINPYLGCSFGCKYCYASFMARFAGIAEPSWGNFVYAKVNAPELIKKELSGRRKDKYFGKRILLSSVTDPYQPCENRYQLTKSILQEFTSAEIDSNIEVLTRSPIVARDRDILSQLPNCEVGMTVHYIEEDEPISMIEPRGYPMRKRLKALAQLADSGIRTYAFIGPLFPYMFYEEDRMSHLLHELREVGVQEVFLEKINRKAGMVRIHQADIATFEKDNLAKTQTADKMTDSQVMQMVEEYGLSLRLGSVLEH</sequence>
<dbReference type="GO" id="GO:0046872">
    <property type="term" value="F:metal ion binding"/>
    <property type="evidence" value="ECO:0007669"/>
    <property type="project" value="UniProtKB-KW"/>
</dbReference>
<dbReference type="Pfam" id="PF04055">
    <property type="entry name" value="Radical_SAM"/>
    <property type="match status" value="1"/>
</dbReference>
<dbReference type="Gene3D" id="3.80.30.30">
    <property type="match status" value="1"/>
</dbReference>
<evidence type="ECO:0000259" key="4">
    <source>
        <dbReference type="Pfam" id="PF04055"/>
    </source>
</evidence>
<dbReference type="InterPro" id="IPR040086">
    <property type="entry name" value="MJ0683-like"/>
</dbReference>
<evidence type="ECO:0000256" key="1">
    <source>
        <dbReference type="ARBA" id="ARBA00022723"/>
    </source>
</evidence>
<dbReference type="RefSeq" id="WP_148301970.1">
    <property type="nucleotide sequence ID" value="NZ_CP006018.1"/>
</dbReference>
<reference evidence="5 6" key="1">
    <citation type="journal article" date="2014" name="Appl. Environ. Microbiol.">
        <title>Genomic encyclopedia of type strains of the genus Bifidobacterium.</title>
        <authorList>
            <person name="Milani C."/>
            <person name="Lugli G.A."/>
            <person name="Duranti S."/>
            <person name="Turroni F."/>
            <person name="Bottacini F."/>
            <person name="Mangifesta M."/>
            <person name="Sanchez B."/>
            <person name="Viappiani A."/>
            <person name="Mancabelli L."/>
            <person name="Taminiau B."/>
            <person name="Delcenserie V."/>
            <person name="Barrangou R."/>
            <person name="Margolles A."/>
            <person name="van Sinderen D."/>
            <person name="Ventura M."/>
        </authorList>
    </citation>
    <scope>NUCLEOTIDE SEQUENCE [LARGE SCALE GENOMIC DNA]</scope>
    <source>
        <strain evidence="5 6">LMG 11587</strain>
    </source>
</reference>
<dbReference type="PANTHER" id="PTHR43432">
    <property type="entry name" value="SLR0285 PROTEIN"/>
    <property type="match status" value="1"/>
</dbReference>
<dbReference type="InterPro" id="IPR007197">
    <property type="entry name" value="rSAM"/>
</dbReference>
<accession>A0A087VTW3</accession>
<dbReference type="KEGG" id="bii:BINDI_0604"/>
<protein>
    <submittedName>
        <fullName evidence="5">Radical SAM domain protein</fullName>
    </submittedName>
</protein>
<gene>
    <name evidence="5" type="ORF">BINDI_0604</name>
</gene>
<dbReference type="CDD" id="cd01335">
    <property type="entry name" value="Radical_SAM"/>
    <property type="match status" value="1"/>
</dbReference>
<organism evidence="5 6">
    <name type="scientific">Bifidobacterium [indicum] DSM 20214 = LMG 11587</name>
    <dbReference type="NCBI Taxonomy" id="1341694"/>
    <lineage>
        <taxon>Bacteria</taxon>
        <taxon>Bacillati</taxon>
        <taxon>Actinomycetota</taxon>
        <taxon>Actinomycetes</taxon>
        <taxon>Bifidobacteriales</taxon>
        <taxon>Bifidobacteriaceae</taxon>
        <taxon>Bifidobacterium</taxon>
    </lineage>
</organism>
<evidence type="ECO:0000256" key="2">
    <source>
        <dbReference type="ARBA" id="ARBA00023004"/>
    </source>
</evidence>
<dbReference type="AlphaFoldDB" id="A0A087VTW3"/>
<dbReference type="PANTHER" id="PTHR43432:SF6">
    <property type="entry name" value="RADICAL SAM CORE DOMAIN-CONTAINING PROTEIN"/>
    <property type="match status" value="1"/>
</dbReference>
<keyword evidence="6" id="KW-1185">Reference proteome</keyword>
<dbReference type="HOGENOM" id="CLU_015525_2_2_11"/>
<feature type="domain" description="Radical SAM core" evidence="4">
    <location>
        <begin position="26"/>
        <end position="196"/>
    </location>
</feature>
<keyword evidence="1" id="KW-0479">Metal-binding</keyword>
<evidence type="ECO:0000313" key="6">
    <source>
        <dbReference type="Proteomes" id="UP000028569"/>
    </source>
</evidence>
<keyword evidence="3" id="KW-0411">Iron-sulfur</keyword>
<dbReference type="GO" id="GO:0051536">
    <property type="term" value="F:iron-sulfur cluster binding"/>
    <property type="evidence" value="ECO:0007669"/>
    <property type="project" value="UniProtKB-KW"/>
</dbReference>
<keyword evidence="2" id="KW-0408">Iron</keyword>
<dbReference type="GO" id="GO:0003824">
    <property type="term" value="F:catalytic activity"/>
    <property type="evidence" value="ECO:0007669"/>
    <property type="project" value="InterPro"/>
</dbReference>
<name>A0A087VTW3_9BIFI</name>
<dbReference type="EMBL" id="CP006018">
    <property type="protein sequence ID" value="AIC91880.1"/>
    <property type="molecule type" value="Genomic_DNA"/>
</dbReference>
<dbReference type="OrthoDB" id="9785699at2"/>
<evidence type="ECO:0000313" key="5">
    <source>
        <dbReference type="EMBL" id="AIC91880.1"/>
    </source>
</evidence>
<dbReference type="SFLD" id="SFLDG01084">
    <property type="entry name" value="Uncharacterised_Radical_SAM_Su"/>
    <property type="match status" value="1"/>
</dbReference>